<sequence length="345" mass="40681">MFYPALMKAFYKSYQPKTKSFLSLYEQHAQQITDPKLKKEALASLSKKAFHCYGASFYAALVSEEYQADYLKFMTAYQTMCDYLDNLVDQTNVINETNFRRLHQSLLDVFKLTPHAPNYYQYQTQQLDGGYLNMLVRLCQESLKKIPHYSLYASWLGRLAGLYVDLQVYKHLKVSEREVRLIQLRSQQKRLAGDLTWFEFGAACGSTLGIFTMVAYAMNQDRYQIQPECIFQAMFPAVQELHIMLDYLIDLEEDIEEGELNFFSYYHNFEEGIYRILDVYYEAQQQIRLLPEKGFHQTINDGLFALYLAEGVKKNPQLRIVQKQIIKKLGFRARFLFHHTRKFVK</sequence>
<organism evidence="2 4">
    <name type="scientific">Turicibacter bilis</name>
    <dbReference type="NCBI Taxonomy" id="2735723"/>
    <lineage>
        <taxon>Bacteria</taxon>
        <taxon>Bacillati</taxon>
        <taxon>Bacillota</taxon>
        <taxon>Erysipelotrichia</taxon>
        <taxon>Erysipelotrichales</taxon>
        <taxon>Turicibacteraceae</taxon>
        <taxon>Turicibacter</taxon>
    </lineage>
</organism>
<dbReference type="RefSeq" id="WP_212724678.1">
    <property type="nucleotide sequence ID" value="NZ_CP071249.1"/>
</dbReference>
<evidence type="ECO:0000313" key="1">
    <source>
        <dbReference type="EMBL" id="UUF07031.1"/>
    </source>
</evidence>
<dbReference type="InterPro" id="IPR019712">
    <property type="entry name" value="YtpB-like"/>
</dbReference>
<dbReference type="EMBL" id="CP071249">
    <property type="protein sequence ID" value="UUF07031.1"/>
    <property type="molecule type" value="Genomic_DNA"/>
</dbReference>
<evidence type="ECO:0000313" key="2">
    <source>
        <dbReference type="EMBL" id="UUF08259.1"/>
    </source>
</evidence>
<dbReference type="Proteomes" id="UP001058072">
    <property type="component" value="Chromosome"/>
</dbReference>
<evidence type="ECO:0000313" key="4">
    <source>
        <dbReference type="Proteomes" id="UP001058072"/>
    </source>
</evidence>
<protein>
    <submittedName>
        <fullName evidence="2">DUF2600 family protein</fullName>
    </submittedName>
</protein>
<dbReference type="EMBL" id="CP071250">
    <property type="protein sequence ID" value="UUF08259.1"/>
    <property type="molecule type" value="Genomic_DNA"/>
</dbReference>
<name>A0A9Q9CKX7_9FIRM</name>
<evidence type="ECO:0000313" key="3">
    <source>
        <dbReference type="Proteomes" id="UP001058016"/>
    </source>
</evidence>
<dbReference type="AlphaFoldDB" id="A0A9Q9CKX7"/>
<dbReference type="Proteomes" id="UP001058016">
    <property type="component" value="Chromosome"/>
</dbReference>
<gene>
    <name evidence="1" type="ORF">J0J69_05920</name>
    <name evidence="2" type="ORF">J0J70_11880</name>
</gene>
<proteinExistence type="predicted"/>
<keyword evidence="3" id="KW-1185">Reference proteome</keyword>
<dbReference type="Pfam" id="PF10776">
    <property type="entry name" value="DUF2600"/>
    <property type="match status" value="1"/>
</dbReference>
<accession>A0A9Q9CKX7</accession>
<reference evidence="2 3" key="1">
    <citation type="submission" date="2021-03" db="EMBL/GenBank/DDBJ databases">
        <title>Comparative Genomics and Metabolomics in the genus Turicibacter.</title>
        <authorList>
            <person name="Maki J."/>
            <person name="Looft T."/>
        </authorList>
    </citation>
    <scope>NUCLEOTIDE SEQUENCE</scope>
    <source>
        <strain evidence="2">ISU324</strain>
        <strain evidence="1 3">MMM721</strain>
    </source>
</reference>